<keyword evidence="2" id="KW-0808">Transferase</keyword>
<feature type="domain" description="Methyltransferase" evidence="1">
    <location>
        <begin position="56"/>
        <end position="143"/>
    </location>
</feature>
<evidence type="ECO:0000259" key="1">
    <source>
        <dbReference type="Pfam" id="PF13649"/>
    </source>
</evidence>
<comment type="caution">
    <text evidence="2">The sequence shown here is derived from an EMBL/GenBank/DDBJ whole genome shotgun (WGS) entry which is preliminary data.</text>
</comment>
<dbReference type="SUPFAM" id="SSF53335">
    <property type="entry name" value="S-adenosyl-L-methionine-dependent methyltransferases"/>
    <property type="match status" value="1"/>
</dbReference>
<dbReference type="InterPro" id="IPR041698">
    <property type="entry name" value="Methyltransf_25"/>
</dbReference>
<keyword evidence="2" id="KW-0489">Methyltransferase</keyword>
<name>A0A1E5XIL2_9HYPH</name>
<gene>
    <name evidence="2" type="ORF">VW23_004805</name>
</gene>
<dbReference type="GO" id="GO:0008168">
    <property type="term" value="F:methyltransferase activity"/>
    <property type="evidence" value="ECO:0007669"/>
    <property type="project" value="UniProtKB-KW"/>
</dbReference>
<sequence length="211" mass="22868">MTPAGGSAIGGGYVNVPGNHYDKYNTRNPIARALMNGFLGAFDELTALTGARSAYETGCGEGYLSMRLADRGWTVRGSDLEASSVAQANAQCAERGLAPAFEVRSLYDLDAGQSGPLAICCEVLEHVPDTGRALAALRRIAAPYLLVSVPREPIWRILNLARGKYVTELGNTPGHIQHWSSAAFVGLIERHFEIVEVRRPLPWTMILCRGR</sequence>
<dbReference type="Proteomes" id="UP000095463">
    <property type="component" value="Unassembled WGS sequence"/>
</dbReference>
<dbReference type="RefSeq" id="WP_069912249.1">
    <property type="nucleotide sequence ID" value="NZ_LAJE02000377.1"/>
</dbReference>
<dbReference type="Gene3D" id="3.40.50.150">
    <property type="entry name" value="Vaccinia Virus protein VP39"/>
    <property type="match status" value="1"/>
</dbReference>
<protein>
    <submittedName>
        <fullName evidence="2">Methyltransferase type 11</fullName>
    </submittedName>
</protein>
<dbReference type="AlphaFoldDB" id="A0A1E5XIL2"/>
<accession>A0A1E5XIL2</accession>
<dbReference type="GO" id="GO:0032259">
    <property type="term" value="P:methylation"/>
    <property type="evidence" value="ECO:0007669"/>
    <property type="project" value="UniProtKB-KW"/>
</dbReference>
<dbReference type="InterPro" id="IPR029063">
    <property type="entry name" value="SAM-dependent_MTases_sf"/>
</dbReference>
<organism evidence="2 3">
    <name type="scientific">Devosia insulae DS-56</name>
    <dbReference type="NCBI Taxonomy" id="1116389"/>
    <lineage>
        <taxon>Bacteria</taxon>
        <taxon>Pseudomonadati</taxon>
        <taxon>Pseudomonadota</taxon>
        <taxon>Alphaproteobacteria</taxon>
        <taxon>Hyphomicrobiales</taxon>
        <taxon>Devosiaceae</taxon>
        <taxon>Devosia</taxon>
    </lineage>
</organism>
<keyword evidence="3" id="KW-1185">Reference proteome</keyword>
<reference evidence="2 3" key="1">
    <citation type="journal article" date="2015" name="Genome Announc.">
        <title>Genome Assemblies of Three Soil-Associated Devosia species: D. insulae, D. limi, and D. soli.</title>
        <authorList>
            <person name="Hassan Y.I."/>
            <person name="Lepp D."/>
            <person name="Zhou T."/>
        </authorList>
    </citation>
    <scope>NUCLEOTIDE SEQUENCE [LARGE SCALE GENOMIC DNA]</scope>
    <source>
        <strain evidence="2 3">DS-56</strain>
    </source>
</reference>
<evidence type="ECO:0000313" key="3">
    <source>
        <dbReference type="Proteomes" id="UP000095463"/>
    </source>
</evidence>
<evidence type="ECO:0000313" key="2">
    <source>
        <dbReference type="EMBL" id="OEO28442.1"/>
    </source>
</evidence>
<proteinExistence type="predicted"/>
<dbReference type="Pfam" id="PF13649">
    <property type="entry name" value="Methyltransf_25"/>
    <property type="match status" value="1"/>
</dbReference>
<dbReference type="EMBL" id="LAJE02000377">
    <property type="protein sequence ID" value="OEO28442.1"/>
    <property type="molecule type" value="Genomic_DNA"/>
</dbReference>